<proteinExistence type="predicted"/>
<feature type="domain" description="Cwf19-like C-terminal" evidence="3">
    <location>
        <begin position="309"/>
        <end position="429"/>
    </location>
</feature>
<dbReference type="GO" id="GO:0000398">
    <property type="term" value="P:mRNA splicing, via spliceosome"/>
    <property type="evidence" value="ECO:0007669"/>
    <property type="project" value="TreeGrafter"/>
</dbReference>
<dbReference type="GO" id="GO:0061632">
    <property type="term" value="F:RNA lariat debranching enzyme activator activity"/>
    <property type="evidence" value="ECO:0007669"/>
    <property type="project" value="TreeGrafter"/>
</dbReference>
<dbReference type="InterPro" id="IPR036265">
    <property type="entry name" value="HIT-like_sf"/>
</dbReference>
<name>A0A9P9DAC6_9PLEO</name>
<dbReference type="InterPro" id="IPR040194">
    <property type="entry name" value="Cwf19-like"/>
</dbReference>
<evidence type="ECO:0000256" key="1">
    <source>
        <dbReference type="SAM" id="MobiDB-lite"/>
    </source>
</evidence>
<evidence type="ECO:0000313" key="5">
    <source>
        <dbReference type="Proteomes" id="UP000700596"/>
    </source>
</evidence>
<evidence type="ECO:0000259" key="2">
    <source>
        <dbReference type="Pfam" id="PF04676"/>
    </source>
</evidence>
<gene>
    <name evidence="4" type="ORF">B0J11DRAFT_553474</name>
</gene>
<dbReference type="SUPFAM" id="SSF54197">
    <property type="entry name" value="HIT-like"/>
    <property type="match status" value="1"/>
</dbReference>
<evidence type="ECO:0000259" key="3">
    <source>
        <dbReference type="Pfam" id="PF04677"/>
    </source>
</evidence>
<dbReference type="PANTHER" id="PTHR12072">
    <property type="entry name" value="CWF19, CELL CYCLE CONTROL PROTEIN"/>
    <property type="match status" value="1"/>
</dbReference>
<sequence>MASKIIVIGDVNGQFPAVFEKLTALHSKNNFAFALVVGNLFAHPSHSTEEDDANIQALLRGNTKVPLTTYFALAHNPFPPAVVEKLESADGDVCENLHFLGKRTVMKTSEGIRIVALGGQLDENIIAGESKDKYPPYYTEIDAKILRGATNADILVTHEWPAGIRNRSRVEFPGDQEPRAQQCLADLDILLKPKYHFSSSGDTYYEREPFFHIPSEETDNLYPVTRFISLAAYGNIKKQKWIYAFSLDPSASNPVTAPAGSTALPLVLSDKKRAAPEKRESGLVYEDSHRGGGRRPHKRRRGEHRGPLSASECFFCLANENIATHLITSIGDSSYLTTAKGPLPVPTTFPKLSFPCHMLIIPFSHQSTLAAIEEADRQATYAEMQRYRTSMNRMVKSLAEDELGSVTWELSKSSLPHTHWQYLPISSSLIRGGLVEAGFKALAENYNWPTFKKDDVGDGIGESSDFFRFMVWDPKDDEEKVTSFVLRFDESIKFHSQFGREVLAKLMRLDRRIDWHQCGQTQDEEEADVTGFKTAFKEYDFAE</sequence>
<dbReference type="AlphaFoldDB" id="A0A9P9DAC6"/>
<accession>A0A9P9DAC6</accession>
<organism evidence="4 5">
    <name type="scientific">Dendryphion nanum</name>
    <dbReference type="NCBI Taxonomy" id="256645"/>
    <lineage>
        <taxon>Eukaryota</taxon>
        <taxon>Fungi</taxon>
        <taxon>Dikarya</taxon>
        <taxon>Ascomycota</taxon>
        <taxon>Pezizomycotina</taxon>
        <taxon>Dothideomycetes</taxon>
        <taxon>Pleosporomycetidae</taxon>
        <taxon>Pleosporales</taxon>
        <taxon>Torulaceae</taxon>
        <taxon>Dendryphion</taxon>
    </lineage>
</organism>
<feature type="region of interest" description="Disordered" evidence="1">
    <location>
        <begin position="271"/>
        <end position="305"/>
    </location>
</feature>
<evidence type="ECO:0000313" key="4">
    <source>
        <dbReference type="EMBL" id="KAH7115211.1"/>
    </source>
</evidence>
<comment type="caution">
    <text evidence="4">The sequence shown here is derived from an EMBL/GenBank/DDBJ whole genome shotgun (WGS) entry which is preliminary data.</text>
</comment>
<dbReference type="GO" id="GO:0071014">
    <property type="term" value="C:post-mRNA release spliceosomal complex"/>
    <property type="evidence" value="ECO:0007669"/>
    <property type="project" value="TreeGrafter"/>
</dbReference>
<dbReference type="Proteomes" id="UP000700596">
    <property type="component" value="Unassembled WGS sequence"/>
</dbReference>
<dbReference type="PANTHER" id="PTHR12072:SF4">
    <property type="entry name" value="CWF19-LIKE PROTEIN 1"/>
    <property type="match status" value="1"/>
</dbReference>
<protein>
    <submittedName>
        <fullName evidence="4">CwfJ C-terminus 1-domain-containing protein-like protein</fullName>
    </submittedName>
</protein>
<dbReference type="InterPro" id="IPR006767">
    <property type="entry name" value="Cwf19-like_C_dom-2"/>
</dbReference>
<dbReference type="InterPro" id="IPR006768">
    <property type="entry name" value="Cwf19-like_C_dom-1"/>
</dbReference>
<dbReference type="OrthoDB" id="444325at2759"/>
<dbReference type="Pfam" id="PF04677">
    <property type="entry name" value="CwfJ_C_1"/>
    <property type="match status" value="1"/>
</dbReference>
<keyword evidence="5" id="KW-1185">Reference proteome</keyword>
<dbReference type="CDD" id="cd07380">
    <property type="entry name" value="MPP_CWF19_N"/>
    <property type="match status" value="1"/>
</dbReference>
<dbReference type="Pfam" id="PF04676">
    <property type="entry name" value="CwfJ_C_2"/>
    <property type="match status" value="1"/>
</dbReference>
<feature type="compositionally biased region" description="Basic and acidic residues" evidence="1">
    <location>
        <begin position="271"/>
        <end position="290"/>
    </location>
</feature>
<feature type="domain" description="Cwf19-like protein C-terminal" evidence="2">
    <location>
        <begin position="470"/>
        <end position="541"/>
    </location>
</feature>
<reference evidence="4" key="1">
    <citation type="journal article" date="2021" name="Nat. Commun.">
        <title>Genetic determinants of endophytism in the Arabidopsis root mycobiome.</title>
        <authorList>
            <person name="Mesny F."/>
            <person name="Miyauchi S."/>
            <person name="Thiergart T."/>
            <person name="Pickel B."/>
            <person name="Atanasova L."/>
            <person name="Karlsson M."/>
            <person name="Huettel B."/>
            <person name="Barry K.W."/>
            <person name="Haridas S."/>
            <person name="Chen C."/>
            <person name="Bauer D."/>
            <person name="Andreopoulos W."/>
            <person name="Pangilinan J."/>
            <person name="LaButti K."/>
            <person name="Riley R."/>
            <person name="Lipzen A."/>
            <person name="Clum A."/>
            <person name="Drula E."/>
            <person name="Henrissat B."/>
            <person name="Kohler A."/>
            <person name="Grigoriev I.V."/>
            <person name="Martin F.M."/>
            <person name="Hacquard S."/>
        </authorList>
    </citation>
    <scope>NUCLEOTIDE SEQUENCE</scope>
    <source>
        <strain evidence="4">MPI-CAGE-CH-0243</strain>
    </source>
</reference>
<dbReference type="EMBL" id="JAGMWT010000016">
    <property type="protein sequence ID" value="KAH7115211.1"/>
    <property type="molecule type" value="Genomic_DNA"/>
</dbReference>
<feature type="compositionally biased region" description="Basic residues" evidence="1">
    <location>
        <begin position="291"/>
        <end position="303"/>
    </location>
</feature>